<organism evidence="1">
    <name type="scientific">Brassica oleracea</name>
    <name type="common">Wild cabbage</name>
    <dbReference type="NCBI Taxonomy" id="3712"/>
    <lineage>
        <taxon>Eukaryota</taxon>
        <taxon>Viridiplantae</taxon>
        <taxon>Streptophyta</taxon>
        <taxon>Embryophyta</taxon>
        <taxon>Tracheophyta</taxon>
        <taxon>Spermatophyta</taxon>
        <taxon>Magnoliopsida</taxon>
        <taxon>eudicotyledons</taxon>
        <taxon>Gunneridae</taxon>
        <taxon>Pentapetalae</taxon>
        <taxon>rosids</taxon>
        <taxon>malvids</taxon>
        <taxon>Brassicales</taxon>
        <taxon>Brassicaceae</taxon>
        <taxon>Brassiceae</taxon>
        <taxon>Brassica</taxon>
    </lineage>
</organism>
<dbReference type="AlphaFoldDB" id="A0A3P6DXU8"/>
<protein>
    <submittedName>
        <fullName evidence="1">Uncharacterized protein</fullName>
    </submittedName>
</protein>
<reference evidence="1" key="1">
    <citation type="submission" date="2018-11" db="EMBL/GenBank/DDBJ databases">
        <authorList>
            <consortium name="Genoscope - CEA"/>
            <person name="William W."/>
        </authorList>
    </citation>
    <scope>NUCLEOTIDE SEQUENCE</scope>
</reference>
<dbReference type="EMBL" id="LR031875">
    <property type="protein sequence ID" value="VDD32630.1"/>
    <property type="molecule type" value="Genomic_DNA"/>
</dbReference>
<gene>
    <name evidence="1" type="ORF">BOLC9T57953H</name>
</gene>
<accession>A0A3P6DXU8</accession>
<evidence type="ECO:0000313" key="1">
    <source>
        <dbReference type="EMBL" id="VDD32630.1"/>
    </source>
</evidence>
<name>A0A3P6DXU8_BRAOL</name>
<proteinExistence type="predicted"/>
<sequence>MAERKGGGGEAGAVKGWLRSKELIRGRMLILRSLLWMMGVLMARKKSSSNFSTCMVKT</sequence>